<feature type="signal peptide" evidence="1">
    <location>
        <begin position="1"/>
        <end position="27"/>
    </location>
</feature>
<dbReference type="PANTHER" id="PTHR15503">
    <property type="entry name" value="LDOC1 RELATED"/>
    <property type="match status" value="1"/>
</dbReference>
<dbReference type="AlphaFoldDB" id="A0A6L2P8C6"/>
<gene>
    <name evidence="2" type="ORF">Tci_065787</name>
</gene>
<sequence length="330" mass="36899">MPHLCFLHKGIRLILSFLCAIWLSVCTLDRPIRKEGCASWDLGKGTWGGREKGFGTVPVWCRCIGSGVGDGVVLAGKWVEVTVWVVRVLANVNTTNNQRGNGTGQKPTCYECGAQGQFKKDYPNLKNNNRGTQGGNAIAPASVYDGSCMDKPRLQRRYGSQIAVTPTTLDHYYDVELADKRIIGLNSILKGYTLNLLNHPFKIDLMPVELGCFDAIIGMDWLQNTVRDWGNETRLNIISCTKIQKYMLKGCHVFLAYITTKETEDKSEKKRLEDIPIVRNFLKVFPEDLSGLPPTRKVEFQIDLIPSAAPVARAPYRLASSEMKELSEQL</sequence>
<evidence type="ECO:0000256" key="1">
    <source>
        <dbReference type="SAM" id="SignalP"/>
    </source>
</evidence>
<dbReference type="PANTHER" id="PTHR15503:SF45">
    <property type="entry name" value="RNA-DIRECTED DNA POLYMERASE HOMOLOG"/>
    <property type="match status" value="1"/>
</dbReference>
<dbReference type="InterPro" id="IPR032567">
    <property type="entry name" value="RTL1-rel"/>
</dbReference>
<evidence type="ECO:0008006" key="3">
    <source>
        <dbReference type="Google" id="ProtNLM"/>
    </source>
</evidence>
<dbReference type="EMBL" id="BKCJ010010934">
    <property type="protein sequence ID" value="GEU93809.1"/>
    <property type="molecule type" value="Genomic_DNA"/>
</dbReference>
<organism evidence="2">
    <name type="scientific">Tanacetum cinerariifolium</name>
    <name type="common">Dalmatian daisy</name>
    <name type="synonym">Chrysanthemum cinerariifolium</name>
    <dbReference type="NCBI Taxonomy" id="118510"/>
    <lineage>
        <taxon>Eukaryota</taxon>
        <taxon>Viridiplantae</taxon>
        <taxon>Streptophyta</taxon>
        <taxon>Embryophyta</taxon>
        <taxon>Tracheophyta</taxon>
        <taxon>Spermatophyta</taxon>
        <taxon>Magnoliopsida</taxon>
        <taxon>eudicotyledons</taxon>
        <taxon>Gunneridae</taxon>
        <taxon>Pentapetalae</taxon>
        <taxon>asterids</taxon>
        <taxon>campanulids</taxon>
        <taxon>Asterales</taxon>
        <taxon>Asteraceae</taxon>
        <taxon>Asteroideae</taxon>
        <taxon>Anthemideae</taxon>
        <taxon>Anthemidinae</taxon>
        <taxon>Tanacetum</taxon>
    </lineage>
</organism>
<proteinExistence type="predicted"/>
<name>A0A6L2P8C6_TANCI</name>
<feature type="chain" id="PRO_5026874090" description="Reverse transcriptase domain-containing protein" evidence="1">
    <location>
        <begin position="28"/>
        <end position="330"/>
    </location>
</feature>
<comment type="caution">
    <text evidence="2">The sequence shown here is derived from an EMBL/GenBank/DDBJ whole genome shotgun (WGS) entry which is preliminary data.</text>
</comment>
<protein>
    <recommendedName>
        <fullName evidence="3">Reverse transcriptase domain-containing protein</fullName>
    </recommendedName>
</protein>
<reference evidence="2" key="1">
    <citation type="journal article" date="2019" name="Sci. Rep.">
        <title>Draft genome of Tanacetum cinerariifolium, the natural source of mosquito coil.</title>
        <authorList>
            <person name="Yamashiro T."/>
            <person name="Shiraishi A."/>
            <person name="Satake H."/>
            <person name="Nakayama K."/>
        </authorList>
    </citation>
    <scope>NUCLEOTIDE SEQUENCE</scope>
</reference>
<accession>A0A6L2P8C6</accession>
<keyword evidence="1" id="KW-0732">Signal</keyword>
<evidence type="ECO:0000313" key="2">
    <source>
        <dbReference type="EMBL" id="GEU93809.1"/>
    </source>
</evidence>